<keyword evidence="2" id="KW-1185">Reference proteome</keyword>
<dbReference type="Pfam" id="PF07388">
    <property type="entry name" value="A-2_8-polyST"/>
    <property type="match status" value="1"/>
</dbReference>
<evidence type="ECO:0000313" key="2">
    <source>
        <dbReference type="Proteomes" id="UP000186905"/>
    </source>
</evidence>
<evidence type="ECO:0000313" key="1">
    <source>
        <dbReference type="EMBL" id="OLQ76083.1"/>
    </source>
</evidence>
<dbReference type="EMBL" id="MJIL01000069">
    <property type="protein sequence ID" value="OLQ76083.1"/>
    <property type="molecule type" value="Genomic_DNA"/>
</dbReference>
<sequence length="469" mass="53353">MSKQNIIIYTTGGFCDVMACSALFTNGDLTDDCNLIFVVNSVDRNVSFLEKTKANIKRLTDNDNVKIENVYDYCHDDDIKTLDSDLIKSSFKDVSKVYLYAESSGLRIDAFFRAFKDAEYIVYEEGMLGYCADIFHNSELGGLKLISKYYSTRYFDKLSPQSLRQVPFNVCSYDRQAIKLAFSKIDDVSPGSINQQDNISVMVVSAPLWRMGPLSYSDVLVEHLNVITSLLSTGATVYFKDHPRPEAKLYSQIRSLLDDNDRENFIDVSDVAMLAETIVDVLSPDAVVGFGSTVLFNSPHFYGVPAFRTSTEFVAYSLGARRQHVLNCALKCQYLPHIDELLEVLHTDCDNKKDMVKHTFDQFIEQTEESLDNQAINNVYEGMFVKNIPVSNDLKLIRNILYKGELPTAKASFLSQLYRTGYLRKLKIQLENIFQVKIMKQDTFKDIKKKLDSNDKTIEHLINVISKSD</sequence>
<dbReference type="AlphaFoldDB" id="A0A1Q9GN53"/>
<gene>
    <name evidence="1" type="ORF">BIT28_18880</name>
</gene>
<dbReference type="STRING" id="1903952.BIT28_18880"/>
<name>A0A1Q9GN53_9GAMM</name>
<dbReference type="OrthoDB" id="3723482at2"/>
<dbReference type="RefSeq" id="WP_075764034.1">
    <property type="nucleotide sequence ID" value="NZ_MJIL01000069.1"/>
</dbReference>
<dbReference type="InterPro" id="IPR010866">
    <property type="entry name" value="A-2_8-polyST"/>
</dbReference>
<proteinExistence type="predicted"/>
<accession>A0A1Q9GN53</accession>
<comment type="caution">
    <text evidence="1">The sequence shown here is derived from an EMBL/GenBank/DDBJ whole genome shotgun (WGS) entry which is preliminary data.</text>
</comment>
<protein>
    <submittedName>
        <fullName evidence="1">Uncharacterized protein</fullName>
    </submittedName>
</protein>
<reference evidence="1 2" key="1">
    <citation type="submission" date="2016-09" db="EMBL/GenBank/DDBJ databases">
        <title>Photobacterium proteolyticum sp. nov. a protease producing bacterium isolated from ocean sediments of Laizhou Bay.</title>
        <authorList>
            <person name="Li Y."/>
        </authorList>
    </citation>
    <scope>NUCLEOTIDE SEQUENCE [LARGE SCALE GENOMIC DNA]</scope>
    <source>
        <strain evidence="1 2">13-12</strain>
    </source>
</reference>
<organism evidence="1 2">
    <name type="scientific">Photobacterium proteolyticum</name>
    <dbReference type="NCBI Taxonomy" id="1903952"/>
    <lineage>
        <taxon>Bacteria</taxon>
        <taxon>Pseudomonadati</taxon>
        <taxon>Pseudomonadota</taxon>
        <taxon>Gammaproteobacteria</taxon>
        <taxon>Vibrionales</taxon>
        <taxon>Vibrionaceae</taxon>
        <taxon>Photobacterium</taxon>
    </lineage>
</organism>
<dbReference type="Proteomes" id="UP000186905">
    <property type="component" value="Unassembled WGS sequence"/>
</dbReference>